<dbReference type="InterPro" id="IPR001568">
    <property type="entry name" value="RNase_T2-like"/>
</dbReference>
<accession>A0ABV7LBC7</accession>
<evidence type="ECO:0000313" key="4">
    <source>
        <dbReference type="Proteomes" id="UP001595536"/>
    </source>
</evidence>
<dbReference type="Proteomes" id="UP001595536">
    <property type="component" value="Unassembled WGS sequence"/>
</dbReference>
<dbReference type="Pfam" id="PF00445">
    <property type="entry name" value="Ribonuclease_T2"/>
    <property type="match status" value="1"/>
</dbReference>
<keyword evidence="4" id="KW-1185">Reference proteome</keyword>
<organism evidence="3 4">
    <name type="scientific">Camelimonas abortus</name>
    <dbReference type="NCBI Taxonomy" id="1017184"/>
    <lineage>
        <taxon>Bacteria</taxon>
        <taxon>Pseudomonadati</taxon>
        <taxon>Pseudomonadota</taxon>
        <taxon>Alphaproteobacteria</taxon>
        <taxon>Hyphomicrobiales</taxon>
        <taxon>Chelatococcaceae</taxon>
        <taxon>Camelimonas</taxon>
    </lineage>
</organism>
<proteinExistence type="inferred from homology"/>
<comment type="similarity">
    <text evidence="1 2">Belongs to the RNase T2 family.</text>
</comment>
<sequence length="251" mass="27081">MSIRPKHVLGGAAVAAVLLVAGVAGDALVFSRAPESIPAPGGFITPAEARSARPRVTYGAPAGQFDHYVLALSWSPAFCEREGQRKGRSQCAPGRRHGFVVHGLWPQYAGGGYPAECAAAPRQPTRMALDIAAGVFPDEGLARHEWRRHGVCSGDPPADYFRNVKRARDAVAIPEAYGNPSRPLRATAMELKRAFAAANPGLRPDMIDVVCRRGALQEVRICFSRDLRRFQSCNDSGPPRCRSAFVVQPPM</sequence>
<dbReference type="SUPFAM" id="SSF55895">
    <property type="entry name" value="Ribonuclease Rh-like"/>
    <property type="match status" value="1"/>
</dbReference>
<comment type="caution">
    <text evidence="3">The sequence shown here is derived from an EMBL/GenBank/DDBJ whole genome shotgun (WGS) entry which is preliminary data.</text>
</comment>
<dbReference type="InterPro" id="IPR036430">
    <property type="entry name" value="RNase_T2-like_sf"/>
</dbReference>
<dbReference type="PANTHER" id="PTHR11240">
    <property type="entry name" value="RIBONUCLEASE T2"/>
    <property type="match status" value="1"/>
</dbReference>
<dbReference type="Gene3D" id="3.90.730.10">
    <property type="entry name" value="Ribonuclease T2-like"/>
    <property type="match status" value="1"/>
</dbReference>
<gene>
    <name evidence="3" type="ORF">ACFOEX_01215</name>
</gene>
<protein>
    <submittedName>
        <fullName evidence="3">Ribonuclease T</fullName>
    </submittedName>
</protein>
<evidence type="ECO:0000256" key="1">
    <source>
        <dbReference type="ARBA" id="ARBA00007469"/>
    </source>
</evidence>
<dbReference type="CDD" id="cd01062">
    <property type="entry name" value="RNase_T2_prok"/>
    <property type="match status" value="1"/>
</dbReference>
<name>A0ABV7LBC7_9HYPH</name>
<dbReference type="InterPro" id="IPR018188">
    <property type="entry name" value="RNase_T2_His_AS_1"/>
</dbReference>
<dbReference type="PROSITE" id="PS00531">
    <property type="entry name" value="RNASE_T2_2"/>
    <property type="match status" value="1"/>
</dbReference>
<dbReference type="InterPro" id="IPR039378">
    <property type="entry name" value="RNase_T2_prok"/>
</dbReference>
<dbReference type="PANTHER" id="PTHR11240:SF22">
    <property type="entry name" value="RIBONUCLEASE T2"/>
    <property type="match status" value="1"/>
</dbReference>
<evidence type="ECO:0000313" key="3">
    <source>
        <dbReference type="EMBL" id="MFC3264979.1"/>
    </source>
</evidence>
<dbReference type="EMBL" id="JBHRUV010000006">
    <property type="protein sequence ID" value="MFC3264979.1"/>
    <property type="molecule type" value="Genomic_DNA"/>
</dbReference>
<dbReference type="PROSITE" id="PS00530">
    <property type="entry name" value="RNASE_T2_1"/>
    <property type="match status" value="1"/>
</dbReference>
<dbReference type="InterPro" id="IPR033130">
    <property type="entry name" value="RNase_T2_His_AS_2"/>
</dbReference>
<dbReference type="RefSeq" id="WP_376829471.1">
    <property type="nucleotide sequence ID" value="NZ_JBHLWR010000006.1"/>
</dbReference>
<reference evidence="4" key="1">
    <citation type="journal article" date="2019" name="Int. J. Syst. Evol. Microbiol.">
        <title>The Global Catalogue of Microorganisms (GCM) 10K type strain sequencing project: providing services to taxonomists for standard genome sequencing and annotation.</title>
        <authorList>
            <consortium name="The Broad Institute Genomics Platform"/>
            <consortium name="The Broad Institute Genome Sequencing Center for Infectious Disease"/>
            <person name="Wu L."/>
            <person name="Ma J."/>
        </authorList>
    </citation>
    <scope>NUCLEOTIDE SEQUENCE [LARGE SCALE GENOMIC DNA]</scope>
    <source>
        <strain evidence="4">CCM 7941</strain>
    </source>
</reference>
<evidence type="ECO:0000256" key="2">
    <source>
        <dbReference type="RuleBase" id="RU004328"/>
    </source>
</evidence>